<dbReference type="AlphaFoldDB" id="A0A0R3MJ30"/>
<dbReference type="EMBL" id="LLYB01000123">
    <property type="protein sequence ID" value="KRR17200.1"/>
    <property type="molecule type" value="Genomic_DNA"/>
</dbReference>
<proteinExistence type="predicted"/>
<evidence type="ECO:0000313" key="3">
    <source>
        <dbReference type="Proteomes" id="UP000051660"/>
    </source>
</evidence>
<protein>
    <submittedName>
        <fullName evidence="2">Uncharacterized protein</fullName>
    </submittedName>
</protein>
<accession>A0A0R3MJ30</accession>
<reference evidence="2 3" key="1">
    <citation type="submission" date="2014-03" db="EMBL/GenBank/DDBJ databases">
        <title>Bradyrhizobium valentinum sp. nov., isolated from effective nodules of Lupinus mariae-josephae, a lupine endemic of basic-lime soils in Eastern Spain.</title>
        <authorList>
            <person name="Duran D."/>
            <person name="Rey L."/>
            <person name="Navarro A."/>
            <person name="Busquets A."/>
            <person name="Imperial J."/>
            <person name="Ruiz-Argueso T."/>
        </authorList>
    </citation>
    <scope>NUCLEOTIDE SEQUENCE [LARGE SCALE GENOMIC DNA]</scope>
    <source>
        <strain evidence="2 3">CCBAU 23086</strain>
    </source>
</reference>
<keyword evidence="1" id="KW-0732">Signal</keyword>
<feature type="chain" id="PRO_5006444172" evidence="1">
    <location>
        <begin position="41"/>
        <end position="142"/>
    </location>
</feature>
<feature type="signal peptide" evidence="1">
    <location>
        <begin position="1"/>
        <end position="40"/>
    </location>
</feature>
<evidence type="ECO:0000313" key="2">
    <source>
        <dbReference type="EMBL" id="KRR17200.1"/>
    </source>
</evidence>
<gene>
    <name evidence="2" type="ORF">CQ14_12470</name>
</gene>
<dbReference type="RefSeq" id="WP_057862187.1">
    <property type="nucleotide sequence ID" value="NZ_LLYB01000123.1"/>
</dbReference>
<comment type="caution">
    <text evidence="2">The sequence shown here is derived from an EMBL/GenBank/DDBJ whole genome shotgun (WGS) entry which is preliminary data.</text>
</comment>
<evidence type="ECO:0000256" key="1">
    <source>
        <dbReference type="SAM" id="SignalP"/>
    </source>
</evidence>
<organism evidence="2 3">
    <name type="scientific">Bradyrhizobium lablabi</name>
    <dbReference type="NCBI Taxonomy" id="722472"/>
    <lineage>
        <taxon>Bacteria</taxon>
        <taxon>Pseudomonadati</taxon>
        <taxon>Pseudomonadota</taxon>
        <taxon>Alphaproteobacteria</taxon>
        <taxon>Hyphomicrobiales</taxon>
        <taxon>Nitrobacteraceae</taxon>
        <taxon>Bradyrhizobium</taxon>
    </lineage>
</organism>
<sequence>MVSIRRSIAVSLAVPRLRTLRWLPILAAIAAVAAPPSADAAIRRRAAGAYDGIWNVVFATTRGNCSSGYSVPFTVIGSRVSSAGGGRVSGSVSRGGAVAVHVSVGASRASGGGRLMGSYGAGSWRGIITGDYCSGTWQATRS</sequence>
<dbReference type="Proteomes" id="UP000051660">
    <property type="component" value="Unassembled WGS sequence"/>
</dbReference>
<name>A0A0R3MJ30_9BRAD</name>